<evidence type="ECO:0000313" key="1">
    <source>
        <dbReference type="EMBL" id="GAA0488056.1"/>
    </source>
</evidence>
<evidence type="ECO:0000313" key="2">
    <source>
        <dbReference type="Proteomes" id="UP001500880"/>
    </source>
</evidence>
<keyword evidence="2" id="KW-1185">Reference proteome</keyword>
<evidence type="ECO:0008006" key="3">
    <source>
        <dbReference type="Google" id="ProtNLM"/>
    </source>
</evidence>
<organism evidence="1 2">
    <name type="scientific">Salinibacillus aidingensis</name>
    <dbReference type="NCBI Taxonomy" id="237684"/>
    <lineage>
        <taxon>Bacteria</taxon>
        <taxon>Bacillati</taxon>
        <taxon>Bacillota</taxon>
        <taxon>Bacilli</taxon>
        <taxon>Bacillales</taxon>
        <taxon>Bacillaceae</taxon>
        <taxon>Salinibacillus</taxon>
    </lineage>
</organism>
<proteinExistence type="predicted"/>
<sequence length="80" mass="9251">MDRGFFQNVEKSTGVKQDDIMRLVKSVQSADLSNERTVRKLIHQVSKMANKPVSKKTEDQLVRSIMNKQIPSMNDLKKKF</sequence>
<protein>
    <recommendedName>
        <fullName evidence="3">Stage VI sporulation protein F</fullName>
    </recommendedName>
</protein>
<name>A0ABP3KVR4_9BACI</name>
<dbReference type="EMBL" id="BAAADO010000002">
    <property type="protein sequence ID" value="GAA0488056.1"/>
    <property type="molecule type" value="Genomic_DNA"/>
</dbReference>
<dbReference type="Pfam" id="PF14069">
    <property type="entry name" value="SpoVIF"/>
    <property type="match status" value="1"/>
</dbReference>
<dbReference type="Proteomes" id="UP001500880">
    <property type="component" value="Unassembled WGS sequence"/>
</dbReference>
<reference evidence="2" key="1">
    <citation type="journal article" date="2019" name="Int. J. Syst. Evol. Microbiol.">
        <title>The Global Catalogue of Microorganisms (GCM) 10K type strain sequencing project: providing services to taxonomists for standard genome sequencing and annotation.</title>
        <authorList>
            <consortium name="The Broad Institute Genomics Platform"/>
            <consortium name="The Broad Institute Genome Sequencing Center for Infectious Disease"/>
            <person name="Wu L."/>
            <person name="Ma J."/>
        </authorList>
    </citation>
    <scope>NUCLEOTIDE SEQUENCE [LARGE SCALE GENOMIC DNA]</scope>
    <source>
        <strain evidence="2">JCM 12389</strain>
    </source>
</reference>
<dbReference type="RefSeq" id="WP_343838742.1">
    <property type="nucleotide sequence ID" value="NZ_BAAADO010000002.1"/>
</dbReference>
<gene>
    <name evidence="1" type="ORF">GCM10008986_12040</name>
</gene>
<accession>A0ABP3KVR4</accession>
<dbReference type="InterPro" id="IPR025942">
    <property type="entry name" value="SpoVIF"/>
</dbReference>
<comment type="caution">
    <text evidence="1">The sequence shown here is derived from an EMBL/GenBank/DDBJ whole genome shotgun (WGS) entry which is preliminary data.</text>
</comment>